<dbReference type="SUPFAM" id="SSF53850">
    <property type="entry name" value="Periplasmic binding protein-like II"/>
    <property type="match status" value="1"/>
</dbReference>
<dbReference type="RefSeq" id="WP_012593997.1">
    <property type="nucleotide sequence ID" value="NC_011726.1"/>
</dbReference>
<keyword evidence="3" id="KW-1185">Reference proteome</keyword>
<evidence type="ECO:0000313" key="2">
    <source>
        <dbReference type="EMBL" id="ACK64720.1"/>
    </source>
</evidence>
<dbReference type="STRING" id="41431.PCC8801_0632"/>
<proteinExistence type="predicted"/>
<feature type="transmembrane region" description="Helical" evidence="1">
    <location>
        <begin position="279"/>
        <end position="300"/>
    </location>
</feature>
<dbReference type="OrthoDB" id="9774451at2"/>
<name>B7JXG3_RIPO1</name>
<dbReference type="EMBL" id="CP001287">
    <property type="protein sequence ID" value="ACK64720.1"/>
    <property type="molecule type" value="Genomic_DNA"/>
</dbReference>
<gene>
    <name evidence="2" type="ordered locus">PCC8801_0632</name>
</gene>
<dbReference type="Proteomes" id="UP000008204">
    <property type="component" value="Chromosome"/>
</dbReference>
<evidence type="ECO:0000313" key="3">
    <source>
        <dbReference type="Proteomes" id="UP000008204"/>
    </source>
</evidence>
<accession>B7JXG3</accession>
<sequence>MIATVIQSTYVKVSIAQTENKPVKKVFYFGYSTHAYPVSLQDNNFELAQDTFCFELLNYLKDKYPDYDFKEYPTPFGKRLEKEPEKGISLAVGCDAYSITNKRRQYLKSIGSDFSIPYFITGFKYIVRKEQREIKDALINSTKNNLDFKKIGINDKQKIGVIENTTPHNYLENTYTIYNFELFPRRKDVLKALKDDNSKVVAYITDELLLKGILVTDLSLRQKYELIPEKPINVDMMGVIIHNPKFQYDINTWIEQQGRDLMKSLDNKLDFELKSRQNYAKIVLLLISIFLAIIFTIIVLDLKYKLWTNQAQKNSNKLPQTPSNPTISTIINIGDKPMNYHDQSQQLSIGGNVSDSSINQLTNASITQNSNNHKFLREVSKLEDLIKNETSLESEVKDEVLEKIEHLKEASQNPEKEEMKEKAQRALKVLPLITGGLKTTNEIVDQISKLIAHFPHSF</sequence>
<dbReference type="Gene3D" id="3.40.190.10">
    <property type="entry name" value="Periplasmic binding protein-like II"/>
    <property type="match status" value="2"/>
</dbReference>
<keyword evidence="1" id="KW-1133">Transmembrane helix</keyword>
<organism evidence="2 3">
    <name type="scientific">Rippkaea orientalis (strain PCC 8801 / RF-1)</name>
    <name type="common">Cyanothece sp. (strain PCC 8801)</name>
    <dbReference type="NCBI Taxonomy" id="41431"/>
    <lineage>
        <taxon>Bacteria</taxon>
        <taxon>Bacillati</taxon>
        <taxon>Cyanobacteriota</taxon>
        <taxon>Cyanophyceae</taxon>
        <taxon>Oscillatoriophycideae</taxon>
        <taxon>Chroococcales</taxon>
        <taxon>Aphanothecaceae</taxon>
        <taxon>Rippkaea</taxon>
        <taxon>Rippkaea orientalis</taxon>
    </lineage>
</organism>
<dbReference type="eggNOG" id="COG0834">
    <property type="taxonomic scope" value="Bacteria"/>
</dbReference>
<evidence type="ECO:0008006" key="4">
    <source>
        <dbReference type="Google" id="ProtNLM"/>
    </source>
</evidence>
<dbReference type="AlphaFoldDB" id="B7JXG3"/>
<reference evidence="3" key="1">
    <citation type="journal article" date="2011" name="MBio">
        <title>Novel metabolic attributes of the genus Cyanothece, comprising a group of unicellular nitrogen-fixing Cyanobacteria.</title>
        <authorList>
            <person name="Bandyopadhyay A."/>
            <person name="Elvitigala T."/>
            <person name="Welsh E."/>
            <person name="Stockel J."/>
            <person name="Liberton M."/>
            <person name="Min H."/>
            <person name="Sherman L.A."/>
            <person name="Pakrasi H.B."/>
        </authorList>
    </citation>
    <scope>NUCLEOTIDE SEQUENCE [LARGE SCALE GENOMIC DNA]</scope>
    <source>
        <strain evidence="3">PCC 8801</strain>
    </source>
</reference>
<keyword evidence="1" id="KW-0812">Transmembrane</keyword>
<protein>
    <recommendedName>
        <fullName evidence="4">Solute-binding protein family 3/N-terminal domain-containing protein</fullName>
    </recommendedName>
</protein>
<keyword evidence="1" id="KW-0472">Membrane</keyword>
<evidence type="ECO:0000256" key="1">
    <source>
        <dbReference type="SAM" id="Phobius"/>
    </source>
</evidence>
<dbReference type="KEGG" id="cyp:PCC8801_0632"/>
<dbReference type="HOGENOM" id="CLU_556342_0_0_3"/>